<name>A0A0C9VVI9_SPHS4</name>
<gene>
    <name evidence="1" type="ORF">M422DRAFT_31238</name>
</gene>
<dbReference type="HOGENOM" id="CLU_198516_0_0_1"/>
<organism evidence="1 2">
    <name type="scientific">Sphaerobolus stellatus (strain SS14)</name>
    <dbReference type="NCBI Taxonomy" id="990650"/>
    <lineage>
        <taxon>Eukaryota</taxon>
        <taxon>Fungi</taxon>
        <taxon>Dikarya</taxon>
        <taxon>Basidiomycota</taxon>
        <taxon>Agaricomycotina</taxon>
        <taxon>Agaricomycetes</taxon>
        <taxon>Phallomycetidae</taxon>
        <taxon>Geastrales</taxon>
        <taxon>Sphaerobolaceae</taxon>
        <taxon>Sphaerobolus</taxon>
    </lineage>
</organism>
<dbReference type="AlphaFoldDB" id="A0A0C9VVI9"/>
<accession>A0A0C9VVI9</accession>
<evidence type="ECO:0000313" key="2">
    <source>
        <dbReference type="Proteomes" id="UP000054279"/>
    </source>
</evidence>
<dbReference type="EMBL" id="KN837128">
    <property type="protein sequence ID" value="KIJ42670.1"/>
    <property type="molecule type" value="Genomic_DNA"/>
</dbReference>
<dbReference type="OrthoDB" id="3253976at2759"/>
<reference evidence="1 2" key="1">
    <citation type="submission" date="2014-06" db="EMBL/GenBank/DDBJ databases">
        <title>Evolutionary Origins and Diversification of the Mycorrhizal Mutualists.</title>
        <authorList>
            <consortium name="DOE Joint Genome Institute"/>
            <consortium name="Mycorrhizal Genomics Consortium"/>
            <person name="Kohler A."/>
            <person name="Kuo A."/>
            <person name="Nagy L.G."/>
            <person name="Floudas D."/>
            <person name="Copeland A."/>
            <person name="Barry K.W."/>
            <person name="Cichocki N."/>
            <person name="Veneault-Fourrey C."/>
            <person name="LaButti K."/>
            <person name="Lindquist E.A."/>
            <person name="Lipzen A."/>
            <person name="Lundell T."/>
            <person name="Morin E."/>
            <person name="Murat C."/>
            <person name="Riley R."/>
            <person name="Ohm R."/>
            <person name="Sun H."/>
            <person name="Tunlid A."/>
            <person name="Henrissat B."/>
            <person name="Grigoriev I.V."/>
            <person name="Hibbett D.S."/>
            <person name="Martin F."/>
        </authorList>
    </citation>
    <scope>NUCLEOTIDE SEQUENCE [LARGE SCALE GENOMIC DNA]</scope>
    <source>
        <strain evidence="1 2">SS14</strain>
    </source>
</reference>
<proteinExistence type="predicted"/>
<sequence>MTGTFPCLYKIKVNRDFDLAVRTGQYPAVETVVERHTPRVPSRRSDGMRPVDNRLKILQCYEAFKQTVYWQGDDNNY</sequence>
<evidence type="ECO:0000313" key="1">
    <source>
        <dbReference type="EMBL" id="KIJ42670.1"/>
    </source>
</evidence>
<dbReference type="Proteomes" id="UP000054279">
    <property type="component" value="Unassembled WGS sequence"/>
</dbReference>
<keyword evidence="2" id="KW-1185">Reference proteome</keyword>
<protein>
    <submittedName>
        <fullName evidence="1">Uncharacterized protein</fullName>
    </submittedName>
</protein>